<dbReference type="RefSeq" id="WP_386397839.1">
    <property type="nucleotide sequence ID" value="NZ_JBHSPT010000035.1"/>
</dbReference>
<keyword evidence="2 5" id="KW-0012">Acyltransferase</keyword>
<sequence>MGGSDGRGGDGRGGSPVRSGRGRVPGRDRVPVRGRVLGDLRIRPLAEDDWPRVAALEAEVYAPAGLSEGREALESRGRASPATCFVLETGDRIAGYVLALPYPPSRYPDLERPEERSFASSHLHLHDLVVADDLRGRGLGSRLVRHLTATARQVYEEVSLVAVGGTESFWARHGFRPDRRVELPASYGENAVYMSGPVPADPSDGPETEG</sequence>
<dbReference type="EC" id="2.3.-.-" evidence="5"/>
<dbReference type="Proteomes" id="UP001596242">
    <property type="component" value="Unassembled WGS sequence"/>
</dbReference>
<evidence type="ECO:0000313" key="5">
    <source>
        <dbReference type="EMBL" id="MFC6056897.1"/>
    </source>
</evidence>
<keyword evidence="1 5" id="KW-0808">Transferase</keyword>
<dbReference type="EMBL" id="JBHSPT010000035">
    <property type="protein sequence ID" value="MFC6056897.1"/>
    <property type="molecule type" value="Genomic_DNA"/>
</dbReference>
<dbReference type="CDD" id="cd04301">
    <property type="entry name" value="NAT_SF"/>
    <property type="match status" value="1"/>
</dbReference>
<dbReference type="InterPro" id="IPR000182">
    <property type="entry name" value="GNAT_dom"/>
</dbReference>
<dbReference type="Pfam" id="PF00583">
    <property type="entry name" value="Acetyltransf_1"/>
    <property type="match status" value="1"/>
</dbReference>
<evidence type="ECO:0000256" key="1">
    <source>
        <dbReference type="ARBA" id="ARBA00022679"/>
    </source>
</evidence>
<keyword evidence="6" id="KW-1185">Reference proteome</keyword>
<evidence type="ECO:0000313" key="6">
    <source>
        <dbReference type="Proteomes" id="UP001596242"/>
    </source>
</evidence>
<feature type="domain" description="N-acetyltransferase" evidence="4">
    <location>
        <begin position="40"/>
        <end position="199"/>
    </location>
</feature>
<dbReference type="Gene3D" id="3.40.630.30">
    <property type="match status" value="1"/>
</dbReference>
<evidence type="ECO:0000256" key="2">
    <source>
        <dbReference type="ARBA" id="ARBA00023315"/>
    </source>
</evidence>
<dbReference type="InterPro" id="IPR016181">
    <property type="entry name" value="Acyl_CoA_acyltransferase"/>
</dbReference>
<reference evidence="6" key="1">
    <citation type="journal article" date="2019" name="Int. J. Syst. Evol. Microbiol.">
        <title>The Global Catalogue of Microorganisms (GCM) 10K type strain sequencing project: providing services to taxonomists for standard genome sequencing and annotation.</title>
        <authorList>
            <consortium name="The Broad Institute Genomics Platform"/>
            <consortium name="The Broad Institute Genome Sequencing Center for Infectious Disease"/>
            <person name="Wu L."/>
            <person name="Ma J."/>
        </authorList>
    </citation>
    <scope>NUCLEOTIDE SEQUENCE [LARGE SCALE GENOMIC DNA]</scope>
    <source>
        <strain evidence="6">JCM 12763</strain>
    </source>
</reference>
<organism evidence="5 6">
    <name type="scientific">Streptomyces pratens</name>
    <dbReference type="NCBI Taxonomy" id="887456"/>
    <lineage>
        <taxon>Bacteria</taxon>
        <taxon>Bacillati</taxon>
        <taxon>Actinomycetota</taxon>
        <taxon>Actinomycetes</taxon>
        <taxon>Kitasatosporales</taxon>
        <taxon>Streptomycetaceae</taxon>
        <taxon>Streptomyces</taxon>
    </lineage>
</organism>
<gene>
    <name evidence="5" type="ORF">ACFP50_15895</name>
</gene>
<name>A0ABW1M0V2_9ACTN</name>
<feature type="region of interest" description="Disordered" evidence="3">
    <location>
        <begin position="1"/>
        <end position="30"/>
    </location>
</feature>
<feature type="compositionally biased region" description="Gly residues" evidence="3">
    <location>
        <begin position="1"/>
        <end position="14"/>
    </location>
</feature>
<protein>
    <submittedName>
        <fullName evidence="5">GNAT family N-acetyltransferase</fullName>
        <ecNumber evidence="5">2.3.-.-</ecNumber>
    </submittedName>
</protein>
<dbReference type="GO" id="GO:0016746">
    <property type="term" value="F:acyltransferase activity"/>
    <property type="evidence" value="ECO:0007669"/>
    <property type="project" value="UniProtKB-KW"/>
</dbReference>
<proteinExistence type="predicted"/>
<accession>A0ABW1M0V2</accession>
<evidence type="ECO:0000259" key="4">
    <source>
        <dbReference type="PROSITE" id="PS51186"/>
    </source>
</evidence>
<dbReference type="InterPro" id="IPR050832">
    <property type="entry name" value="Bact_Acetyltransf"/>
</dbReference>
<dbReference type="PROSITE" id="PS51186">
    <property type="entry name" value="GNAT"/>
    <property type="match status" value="1"/>
</dbReference>
<dbReference type="PANTHER" id="PTHR43877">
    <property type="entry name" value="AMINOALKYLPHOSPHONATE N-ACETYLTRANSFERASE-RELATED-RELATED"/>
    <property type="match status" value="1"/>
</dbReference>
<comment type="caution">
    <text evidence="5">The sequence shown here is derived from an EMBL/GenBank/DDBJ whole genome shotgun (WGS) entry which is preliminary data.</text>
</comment>
<evidence type="ECO:0000256" key="3">
    <source>
        <dbReference type="SAM" id="MobiDB-lite"/>
    </source>
</evidence>
<dbReference type="SUPFAM" id="SSF55729">
    <property type="entry name" value="Acyl-CoA N-acyltransferases (Nat)"/>
    <property type="match status" value="1"/>
</dbReference>